<protein>
    <submittedName>
        <fullName evidence="1">Uncharacterized protein</fullName>
    </submittedName>
</protein>
<gene>
    <name evidence="1" type="ORF">P1J78_14100</name>
</gene>
<evidence type="ECO:0000313" key="2">
    <source>
        <dbReference type="Proteomes" id="UP001220964"/>
    </source>
</evidence>
<proteinExistence type="predicted"/>
<dbReference type="Proteomes" id="UP001220964">
    <property type="component" value="Unassembled WGS sequence"/>
</dbReference>
<dbReference type="AlphaFoldDB" id="A0AAE3NUF8"/>
<dbReference type="EMBL" id="JARGYC010000036">
    <property type="protein sequence ID" value="MDF0601874.1"/>
    <property type="molecule type" value="Genomic_DNA"/>
</dbReference>
<reference evidence="1" key="1">
    <citation type="submission" date="2023-03" db="EMBL/GenBank/DDBJ databases">
        <title>Multiphase analysis and comparison of six strains from genera Psychromarinibacter, Lutimaribacter, and Maritimibacter, including a novel species: Psychromarinibacter sediminicola sp. nov.</title>
        <authorList>
            <person name="Wang Y.-H."/>
            <person name="Ye M.-Q."/>
            <person name="Du Z.-J."/>
        </authorList>
    </citation>
    <scope>NUCLEOTIDE SEQUENCE</scope>
    <source>
        <strain evidence="1">C21-152</strain>
    </source>
</reference>
<comment type="caution">
    <text evidence="1">The sequence shown here is derived from an EMBL/GenBank/DDBJ whole genome shotgun (WGS) entry which is preliminary data.</text>
</comment>
<sequence length="224" mass="24881">MIADRGEEPNARCKLSISLTRDMETGAWFADRIELDLGDARNVTSFSRPTPIASVFSAEFIEELTPFLPDSAEATMLVDSNAVLETPRLVLGSIRVAAHQPMHGIQHVVIRFRKALGLAQSVLRPKHRLESATLTALEQSAGEALLNLLRPCIDLATVDGIDPSDERIGRQVAERLEMLSENKEELAFFSYLLKRYIENLPDADARAPALEHMRRHNLAAAMAR</sequence>
<evidence type="ECO:0000313" key="1">
    <source>
        <dbReference type="EMBL" id="MDF0601874.1"/>
    </source>
</evidence>
<accession>A0AAE3NUF8</accession>
<dbReference type="RefSeq" id="WP_275568014.1">
    <property type="nucleotide sequence ID" value="NZ_JARGYC010000036.1"/>
</dbReference>
<name>A0AAE3NUF8_9RHOB</name>
<keyword evidence="2" id="KW-1185">Reference proteome</keyword>
<organism evidence="1 2">
    <name type="scientific">Psychromarinibacter sediminicola</name>
    <dbReference type="NCBI Taxonomy" id="3033385"/>
    <lineage>
        <taxon>Bacteria</taxon>
        <taxon>Pseudomonadati</taxon>
        <taxon>Pseudomonadota</taxon>
        <taxon>Alphaproteobacteria</taxon>
        <taxon>Rhodobacterales</taxon>
        <taxon>Paracoccaceae</taxon>
        <taxon>Psychromarinibacter</taxon>
    </lineage>
</organism>